<keyword evidence="3" id="KW-1185">Reference proteome</keyword>
<dbReference type="EMBL" id="JARK01001470">
    <property type="protein sequence ID" value="EYB98111.1"/>
    <property type="molecule type" value="Genomic_DNA"/>
</dbReference>
<accession>A0A016T664</accession>
<reference evidence="3" key="1">
    <citation type="journal article" date="2015" name="Nat. Genet.">
        <title>The genome and transcriptome of the zoonotic hookworm Ancylostoma ceylanicum identify infection-specific gene families.</title>
        <authorList>
            <person name="Schwarz E.M."/>
            <person name="Hu Y."/>
            <person name="Antoshechkin I."/>
            <person name="Miller M.M."/>
            <person name="Sternberg P.W."/>
            <person name="Aroian R.V."/>
        </authorList>
    </citation>
    <scope>NUCLEOTIDE SEQUENCE</scope>
    <source>
        <strain evidence="3">HY135</strain>
    </source>
</reference>
<dbReference type="Proteomes" id="UP000024635">
    <property type="component" value="Unassembled WGS sequence"/>
</dbReference>
<evidence type="ECO:0000313" key="2">
    <source>
        <dbReference type="EMBL" id="EYB98111.1"/>
    </source>
</evidence>
<gene>
    <name evidence="2" type="primary">Acey_s0134.g1860</name>
    <name evidence="2" type="ORF">Y032_0134g1860</name>
</gene>
<name>A0A016T664_9BILA</name>
<comment type="caution">
    <text evidence="2">The sequence shown here is derived from an EMBL/GenBank/DDBJ whole genome shotgun (WGS) entry which is preliminary data.</text>
</comment>
<protein>
    <submittedName>
        <fullName evidence="2">Uncharacterized protein</fullName>
    </submittedName>
</protein>
<sequence length="78" mass="8763">MSEKQEIMAEIEQIEQESQLQPAIAEANCLIVVLTAKLEGTVRWASIAVTRLQPRKERGATLPLERESSPGHQIMEYS</sequence>
<evidence type="ECO:0000313" key="3">
    <source>
        <dbReference type="Proteomes" id="UP000024635"/>
    </source>
</evidence>
<feature type="compositionally biased region" description="Basic and acidic residues" evidence="1">
    <location>
        <begin position="58"/>
        <end position="69"/>
    </location>
</feature>
<evidence type="ECO:0000256" key="1">
    <source>
        <dbReference type="SAM" id="MobiDB-lite"/>
    </source>
</evidence>
<dbReference type="AlphaFoldDB" id="A0A016T664"/>
<organism evidence="2 3">
    <name type="scientific">Ancylostoma ceylanicum</name>
    <dbReference type="NCBI Taxonomy" id="53326"/>
    <lineage>
        <taxon>Eukaryota</taxon>
        <taxon>Metazoa</taxon>
        <taxon>Ecdysozoa</taxon>
        <taxon>Nematoda</taxon>
        <taxon>Chromadorea</taxon>
        <taxon>Rhabditida</taxon>
        <taxon>Rhabditina</taxon>
        <taxon>Rhabditomorpha</taxon>
        <taxon>Strongyloidea</taxon>
        <taxon>Ancylostomatidae</taxon>
        <taxon>Ancylostomatinae</taxon>
        <taxon>Ancylostoma</taxon>
    </lineage>
</organism>
<proteinExistence type="predicted"/>
<feature type="region of interest" description="Disordered" evidence="1">
    <location>
        <begin position="58"/>
        <end position="78"/>
    </location>
</feature>